<gene>
    <name evidence="2" type="ORF">AWM72_02050</name>
    <name evidence="3" type="ORF">CYJ28_07050</name>
</gene>
<evidence type="ECO:0000256" key="1">
    <source>
        <dbReference type="SAM" id="Phobius"/>
    </source>
</evidence>
<evidence type="ECO:0000313" key="5">
    <source>
        <dbReference type="Proteomes" id="UP000234239"/>
    </source>
</evidence>
<evidence type="ECO:0000313" key="2">
    <source>
        <dbReference type="EMBL" id="AMB93618.1"/>
    </source>
</evidence>
<feature type="transmembrane region" description="Helical" evidence="1">
    <location>
        <begin position="15"/>
        <end position="48"/>
    </location>
</feature>
<dbReference type="InterPro" id="IPR025699">
    <property type="entry name" value="ABC2_memb-like"/>
</dbReference>
<reference evidence="3 5" key="3">
    <citation type="submission" date="2017-12" db="EMBL/GenBank/DDBJ databases">
        <title>Phylogenetic diversity of female urinary microbiome.</title>
        <authorList>
            <person name="Thomas-White K."/>
            <person name="Wolfe A.J."/>
        </authorList>
    </citation>
    <scope>NUCLEOTIDE SEQUENCE [LARGE SCALE GENOMIC DNA]</scope>
    <source>
        <strain evidence="3 5">UMB0139</strain>
    </source>
</reference>
<feature type="transmembrane region" description="Helical" evidence="1">
    <location>
        <begin position="176"/>
        <end position="199"/>
    </location>
</feature>
<evidence type="ECO:0008006" key="6">
    <source>
        <dbReference type="Google" id="ProtNLM"/>
    </source>
</evidence>
<evidence type="ECO:0000313" key="4">
    <source>
        <dbReference type="Proteomes" id="UP000069912"/>
    </source>
</evidence>
<feature type="transmembrane region" description="Helical" evidence="1">
    <location>
        <begin position="139"/>
        <end position="156"/>
    </location>
</feature>
<dbReference type="EMBL" id="PKGY01000003">
    <property type="protein sequence ID" value="PKZ21654.1"/>
    <property type="molecule type" value="Genomic_DNA"/>
</dbReference>
<keyword evidence="1" id="KW-1133">Transmembrane helix</keyword>
<feature type="transmembrane region" description="Helical" evidence="1">
    <location>
        <begin position="112"/>
        <end position="132"/>
    </location>
</feature>
<feature type="transmembrane region" description="Helical" evidence="1">
    <location>
        <begin position="79"/>
        <end position="100"/>
    </location>
</feature>
<reference evidence="4" key="2">
    <citation type="submission" date="2016-01" db="EMBL/GenBank/DDBJ databases">
        <title>Six Aerococcus type strain genome sequencing and assembly using PacBio and Illumina Hiseq.</title>
        <authorList>
            <person name="Carkaci D."/>
            <person name="Dargis R."/>
            <person name="Nielsen X.C."/>
            <person name="Skovgaard O."/>
            <person name="Fuursted K."/>
            <person name="Christensen J.J."/>
        </authorList>
    </citation>
    <scope>NUCLEOTIDE SEQUENCE [LARGE SCALE GENOMIC DNA]</scope>
    <source>
        <strain evidence="4">CCUG43001</strain>
    </source>
</reference>
<dbReference type="OrthoDB" id="2136671at2"/>
<keyword evidence="4" id="KW-1185">Reference proteome</keyword>
<dbReference type="Proteomes" id="UP000069912">
    <property type="component" value="Chromosome"/>
</dbReference>
<dbReference type="Pfam" id="PF13346">
    <property type="entry name" value="ABC2_membrane_5"/>
    <property type="match status" value="1"/>
</dbReference>
<keyword evidence="1" id="KW-0812">Transmembrane</keyword>
<dbReference type="AlphaFoldDB" id="A0A0X8FA79"/>
<name>A0A0X8FA79_9LACT</name>
<keyword evidence="1" id="KW-0472">Membrane</keyword>
<proteinExistence type="predicted"/>
<accession>A0A0X8FA79</accession>
<reference evidence="2 4" key="1">
    <citation type="journal article" date="2016" name="Genome Announc.">
        <title>Complete Genome Sequences of Aerococcus christensenii CCUG 28831T, Aerococcus sanguinicola CCUG 43001T, Aerococcus urinae CCUG 36881T, Aerococcus urinaeequi CCUG 28094T, Aerococcus urinaehominis CCUG 42038 BT, and Aerococcus viridans CCUG 4311T.</title>
        <authorList>
            <person name="Carkaci D."/>
            <person name="Dargis R."/>
            <person name="Nielsen X.C."/>
            <person name="Skovgaard O."/>
            <person name="Fuursted K."/>
            <person name="Christensen J.J."/>
        </authorList>
    </citation>
    <scope>NUCLEOTIDE SEQUENCE [LARGE SCALE GENOMIC DNA]</scope>
    <source>
        <strain evidence="2 4">CCUG43001</strain>
    </source>
</reference>
<organism evidence="2 4">
    <name type="scientific">Aerococcus sanguinicola</name>
    <dbReference type="NCBI Taxonomy" id="119206"/>
    <lineage>
        <taxon>Bacteria</taxon>
        <taxon>Bacillati</taxon>
        <taxon>Bacillota</taxon>
        <taxon>Bacilli</taxon>
        <taxon>Lactobacillales</taxon>
        <taxon>Aerococcaceae</taxon>
        <taxon>Aerococcus</taxon>
    </lineage>
</organism>
<dbReference type="RefSeq" id="WP_067972427.1">
    <property type="nucleotide sequence ID" value="NZ_CAJHKM010000009.1"/>
</dbReference>
<dbReference type="EMBL" id="CP014160">
    <property type="protein sequence ID" value="AMB93618.1"/>
    <property type="molecule type" value="Genomic_DNA"/>
</dbReference>
<protein>
    <recommendedName>
        <fullName evidence="6">ABC-2 transporter permease</fullName>
    </recommendedName>
</protein>
<dbReference type="KEGG" id="asan:AWM72_02050"/>
<evidence type="ECO:0000313" key="3">
    <source>
        <dbReference type="EMBL" id="PKZ21654.1"/>
    </source>
</evidence>
<dbReference type="Proteomes" id="UP000234239">
    <property type="component" value="Unassembled WGS sequence"/>
</dbReference>
<sequence>MKALLYKDWQIGHKLLFLSLAVSLLVLFIVGDGQFPLSLGLMLALFNIRNIDGLDDKRPYQQLIQSLPVTRKEVVAGKILSHFIQVAILIIPIIGLNALIPGYTANSLSEVLLLGLLAVFLLVGYQFTYTLFGPVFMNYVSIALFLVLITFGWSIFNSAFVQGLIRQLLTMDQTLLILSASLFCLILASALFILTVKIYERKDL</sequence>
<dbReference type="GeneID" id="92902852"/>